<feature type="compositionally biased region" description="Low complexity" evidence="1">
    <location>
        <begin position="247"/>
        <end position="257"/>
    </location>
</feature>
<dbReference type="eggNOG" id="ENOG502SX6H">
    <property type="taxonomic scope" value="Eukaryota"/>
</dbReference>
<reference evidence="2" key="2">
    <citation type="submission" date="2011-03" db="EMBL/GenBank/DDBJ databases">
        <title>Comparative genomics and transcriptomics of Neospora caninum and Toxoplasma gondii.</title>
        <authorList>
            <person name="Reid A.J."/>
            <person name="Sohal A."/>
            <person name="Harris D."/>
            <person name="Quail M."/>
            <person name="Sanders M."/>
            <person name="Berriman M."/>
            <person name="Wastling J.M."/>
            <person name="Pain A."/>
        </authorList>
    </citation>
    <scope>NUCLEOTIDE SEQUENCE</scope>
    <source>
        <strain evidence="2">Liverpool</strain>
    </source>
</reference>
<feature type="compositionally biased region" description="Polar residues" evidence="1">
    <location>
        <begin position="228"/>
        <end position="238"/>
    </location>
</feature>
<dbReference type="EMBL" id="FR823392">
    <property type="protein sequence ID" value="CBZ55221.1"/>
    <property type="molecule type" value="Genomic_DNA"/>
</dbReference>
<evidence type="ECO:0000313" key="4">
    <source>
        <dbReference type="Proteomes" id="UP000007494"/>
    </source>
</evidence>
<accession>F0VNC5</accession>
<feature type="region of interest" description="Disordered" evidence="1">
    <location>
        <begin position="1"/>
        <end position="262"/>
    </location>
</feature>
<protein>
    <submittedName>
        <fullName evidence="2">Uncharacterized protein</fullName>
    </submittedName>
</protein>
<sequence>MSSAPPRDAVAVDGPNCGEQRGANCTTQASSPCSPRLSCASSTPSETLPSSRPEASSGFSGDASPRNGGGDACSASATSRRDEREEGKTESVKGCRKTGRRGRRRRPREEAGVGGDGGAQKSHKANNACAREAEKEEYPDRDELGETERQEEPGTPTGEGCAVDARGERETEDAPPPSLHGQPMHPAAMEEPCSSSSSQGEEREGSSSGVEVSPEGGKHSDASWFPDASTQHTPSTEEPGTLVDNRSYSSSSSSPSSVPTDFSASAIDVPVSRALPVSRGCDSLAPVAAGGSATTAEAGASGLHPSRLSSEMRRLLLEYKVQVSPLAASPRPAHRVSRLRSPPLWPSRREAAPDASRFRLSSFEAPAPVHVDLSLSADEMHACPSLAALDDSSSRAGPPVGVLDIDIARLLSRRLRITTRGPKKPSSLSLAPNSRCGTEPCSPLRGPAHDVYTAELSGQGLSSAEDAEKMERRFEELRGQSDGGDCRPSSFLAWGSARPTAALEVSGGELLRRGRKRKRAAALLDKLQILKCLNCGEVARGGYKFGDYVICRCCGENNFVVVREWSPSGEATSVGRPGDRGQVAGTGGADRGRCDTKREMNGMDSKDDDMGGKMLGSDDSSSEDEAPSAEMFQY</sequence>
<feature type="compositionally biased region" description="Basic and acidic residues" evidence="1">
    <location>
        <begin position="79"/>
        <end position="93"/>
    </location>
</feature>
<dbReference type="InParanoid" id="F0VNC5"/>
<evidence type="ECO:0000313" key="2">
    <source>
        <dbReference type="EMBL" id="CBZ55221.1"/>
    </source>
</evidence>
<organism evidence="2 4">
    <name type="scientific">Neospora caninum (strain Liverpool)</name>
    <dbReference type="NCBI Taxonomy" id="572307"/>
    <lineage>
        <taxon>Eukaryota</taxon>
        <taxon>Sar</taxon>
        <taxon>Alveolata</taxon>
        <taxon>Apicomplexa</taxon>
        <taxon>Conoidasida</taxon>
        <taxon>Coccidia</taxon>
        <taxon>Eucoccidiorida</taxon>
        <taxon>Eimeriorina</taxon>
        <taxon>Sarcocystidae</taxon>
        <taxon>Neospora</taxon>
    </lineage>
</organism>
<dbReference type="RefSeq" id="XP_003885249.1">
    <property type="nucleotide sequence ID" value="XM_003885200.1"/>
</dbReference>
<dbReference type="OMA" id="NNACARE"/>
<reference evidence="3" key="4">
    <citation type="journal article" date="2015" name="PLoS ONE">
        <title>Comprehensive Evaluation of Toxoplasma gondii VEG and Neospora caninum LIV Genomes with Tachyzoite Stage Transcriptome and Proteome Defines Novel Transcript Features.</title>
        <authorList>
            <person name="Ramaprasad A."/>
            <person name="Mourier T."/>
            <person name="Naeem R."/>
            <person name="Malas T.B."/>
            <person name="Moussa E."/>
            <person name="Panigrahi A."/>
            <person name="Vermont S.J."/>
            <person name="Otto T.D."/>
            <person name="Wastling J."/>
            <person name="Pain A."/>
        </authorList>
    </citation>
    <scope>NUCLEOTIDE SEQUENCE</scope>
    <source>
        <strain evidence="3">Liverpool</strain>
    </source>
</reference>
<feature type="compositionally biased region" description="Basic and acidic residues" evidence="1">
    <location>
        <begin position="590"/>
        <end position="611"/>
    </location>
</feature>
<evidence type="ECO:0000313" key="3">
    <source>
        <dbReference type="EMBL" id="CEL69948.1"/>
    </source>
</evidence>
<dbReference type="Proteomes" id="UP000007494">
    <property type="component" value="Chromosome XI"/>
</dbReference>
<feature type="compositionally biased region" description="Basic residues" evidence="1">
    <location>
        <begin position="94"/>
        <end position="106"/>
    </location>
</feature>
<proteinExistence type="predicted"/>
<dbReference type="VEuPathDB" id="ToxoDB:NCLIV_056450"/>
<feature type="compositionally biased region" description="Low complexity" evidence="1">
    <location>
        <begin position="190"/>
        <end position="199"/>
    </location>
</feature>
<dbReference type="OrthoDB" id="334006at2759"/>
<feature type="compositionally biased region" description="Basic and acidic residues" evidence="1">
    <location>
        <begin position="131"/>
        <end position="152"/>
    </location>
</feature>
<reference evidence="4" key="3">
    <citation type="journal article" date="2012" name="PLoS Pathog.">
        <title>Comparative genomics of the apicomplexan parasites Toxoplasma gondii and Neospora caninum: Coccidia differing in host range and transmission strategy.</title>
        <authorList>
            <person name="Reid A.J."/>
            <person name="Vermont S.J."/>
            <person name="Cotton J.A."/>
            <person name="Harris D."/>
            <person name="Hill-Cawthorne G.A."/>
            <person name="Konen-Waisman S."/>
            <person name="Latham S.M."/>
            <person name="Mourier T."/>
            <person name="Norton R."/>
            <person name="Quail M.A."/>
            <person name="Sanders M."/>
            <person name="Shanmugam D."/>
            <person name="Sohal A."/>
            <person name="Wasmuth J.D."/>
            <person name="Brunk B."/>
            <person name="Grigg M.E."/>
            <person name="Howard J.C."/>
            <person name="Parkinson J."/>
            <person name="Roos D.S."/>
            <person name="Trees A.J."/>
            <person name="Berriman M."/>
            <person name="Pain A."/>
            <person name="Wastling J.M."/>
        </authorList>
    </citation>
    <scope>NUCLEOTIDE SEQUENCE [LARGE SCALE GENOMIC DNA]</scope>
    <source>
        <strain evidence="4">Liverpool</strain>
    </source>
</reference>
<feature type="compositionally biased region" description="Low complexity" evidence="1">
    <location>
        <begin position="206"/>
        <end position="215"/>
    </location>
</feature>
<dbReference type="AlphaFoldDB" id="F0VNC5"/>
<feature type="region of interest" description="Disordered" evidence="1">
    <location>
        <begin position="569"/>
        <end position="634"/>
    </location>
</feature>
<dbReference type="GeneID" id="13446936"/>
<evidence type="ECO:0000256" key="1">
    <source>
        <dbReference type="SAM" id="MobiDB-lite"/>
    </source>
</evidence>
<feature type="compositionally biased region" description="Polar residues" evidence="1">
    <location>
        <begin position="23"/>
        <end position="59"/>
    </location>
</feature>
<gene>
    <name evidence="3" type="ORF">BN1204_056450</name>
    <name evidence="2" type="ORF">NCLIV_056450</name>
</gene>
<name>F0VNC5_NEOCL</name>
<dbReference type="EMBL" id="LN714486">
    <property type="protein sequence ID" value="CEL69948.1"/>
    <property type="molecule type" value="Genomic_DNA"/>
</dbReference>
<reference evidence="2" key="1">
    <citation type="submission" date="2011-02" db="EMBL/GenBank/DDBJ databases">
        <authorList>
            <person name="Aslett M."/>
        </authorList>
    </citation>
    <scope>NUCLEOTIDE SEQUENCE</scope>
    <source>
        <strain evidence="2">Liverpool</strain>
    </source>
</reference>
<keyword evidence="4" id="KW-1185">Reference proteome</keyword>